<dbReference type="InterPro" id="IPR012003">
    <property type="entry name" value="ATP_PFK_prok-type"/>
</dbReference>
<dbReference type="GO" id="GO:0005945">
    <property type="term" value="C:6-phosphofructokinase complex"/>
    <property type="evidence" value="ECO:0007669"/>
    <property type="project" value="TreeGrafter"/>
</dbReference>
<evidence type="ECO:0000256" key="3">
    <source>
        <dbReference type="ARBA" id="ARBA00004679"/>
    </source>
</evidence>
<dbReference type="Gene3D" id="3.40.50.450">
    <property type="match status" value="1"/>
</dbReference>
<comment type="catalytic activity">
    <reaction evidence="15">
        <text>beta-D-fructose 6-phosphate + ATP = beta-D-fructose 1,6-bisphosphate + ADP + H(+)</text>
        <dbReference type="Rhea" id="RHEA:16109"/>
        <dbReference type="ChEBI" id="CHEBI:15378"/>
        <dbReference type="ChEBI" id="CHEBI:30616"/>
        <dbReference type="ChEBI" id="CHEBI:32966"/>
        <dbReference type="ChEBI" id="CHEBI:57634"/>
        <dbReference type="ChEBI" id="CHEBI:456216"/>
        <dbReference type="EC" id="2.7.1.11"/>
    </reaction>
</comment>
<evidence type="ECO:0000256" key="8">
    <source>
        <dbReference type="ARBA" id="ARBA00022723"/>
    </source>
</evidence>
<keyword evidence="10" id="KW-0418">Kinase</keyword>
<dbReference type="GO" id="GO:0048029">
    <property type="term" value="F:monosaccharide binding"/>
    <property type="evidence" value="ECO:0007669"/>
    <property type="project" value="TreeGrafter"/>
</dbReference>
<comment type="pathway">
    <text evidence="3">Carbohydrate degradation; glycolysis; D-glyceraldehyde 3-phosphate and glycerone phosphate from D-glucose: step 3/4.</text>
</comment>
<dbReference type="GO" id="GO:0042802">
    <property type="term" value="F:identical protein binding"/>
    <property type="evidence" value="ECO:0007669"/>
    <property type="project" value="TreeGrafter"/>
</dbReference>
<keyword evidence="8" id="KW-0479">Metal-binding</keyword>
<dbReference type="GO" id="GO:0003872">
    <property type="term" value="F:6-phosphofructokinase activity"/>
    <property type="evidence" value="ECO:0007669"/>
    <property type="project" value="UniProtKB-EC"/>
</dbReference>
<evidence type="ECO:0000259" key="16">
    <source>
        <dbReference type="Pfam" id="PF00365"/>
    </source>
</evidence>
<dbReference type="FunFam" id="3.40.50.460:FF:000002">
    <property type="entry name" value="ATP-dependent 6-phosphofructokinase"/>
    <property type="match status" value="1"/>
</dbReference>
<dbReference type="EC" id="2.7.1.11" evidence="4"/>
<evidence type="ECO:0000256" key="2">
    <source>
        <dbReference type="ARBA" id="ARBA00004496"/>
    </source>
</evidence>
<evidence type="ECO:0000313" key="18">
    <source>
        <dbReference type="Proteomes" id="UP000001882"/>
    </source>
</evidence>
<comment type="subcellular location">
    <subcellularLocation>
        <location evidence="2">Cytoplasm</location>
    </subcellularLocation>
</comment>
<dbReference type="InterPro" id="IPR012828">
    <property type="entry name" value="PFKA_ATP_prok"/>
</dbReference>
<dbReference type="EMBL" id="AP011532">
    <property type="protein sequence ID" value="BAI61384.1"/>
    <property type="molecule type" value="Genomic_DNA"/>
</dbReference>
<dbReference type="KEGG" id="mpd:MCP_1312"/>
<dbReference type="AlphaFoldDB" id="D1YY62"/>
<keyword evidence="18" id="KW-1185">Reference proteome</keyword>
<dbReference type="OrthoDB" id="104892at2157"/>
<sequence length="320" mass="34030">MKTIGIVTSGGDAPGMNAAIRAVTRIAAYNGMSVIGFERGWEGLISGLVRPLNARSVSGIINMGGTILHTTRCPHIQTSEGRAKAAACLAKHKVDGLVVIGGDGSFRAARALGEKIDTLMVGVPATIDNDVYGTDETIGFDTAVDTAIGMVDKIRDTAISHERMFIVEVMGRKRGFLASMVGLTVGAEIILVPEVPFKEQRLFDIIRANESMGKRSAIIIAAEGIGDTRKLALDIEENTGLETRLSVLGYAQRGGSPTARSRYLASEFGSKAVELLSDDKGGLITTLREGRVMSFSLEESVRTEKPLDPAILKLAEILAT</sequence>
<dbReference type="PRINTS" id="PR00476">
    <property type="entry name" value="PHFRCTKINASE"/>
</dbReference>
<evidence type="ECO:0000256" key="11">
    <source>
        <dbReference type="ARBA" id="ARBA00022840"/>
    </source>
</evidence>
<evidence type="ECO:0000256" key="10">
    <source>
        <dbReference type="ARBA" id="ARBA00022777"/>
    </source>
</evidence>
<keyword evidence="11" id="KW-0067">ATP-binding</keyword>
<dbReference type="GO" id="GO:0005524">
    <property type="term" value="F:ATP binding"/>
    <property type="evidence" value="ECO:0007669"/>
    <property type="project" value="UniProtKB-KW"/>
</dbReference>
<accession>D1YY62</accession>
<evidence type="ECO:0000256" key="5">
    <source>
        <dbReference type="ARBA" id="ARBA00022490"/>
    </source>
</evidence>
<dbReference type="RefSeq" id="WP_012900063.1">
    <property type="nucleotide sequence ID" value="NC_013665.1"/>
</dbReference>
<evidence type="ECO:0000256" key="14">
    <source>
        <dbReference type="ARBA" id="ARBA00030818"/>
    </source>
</evidence>
<dbReference type="InParanoid" id="D1YY62"/>
<evidence type="ECO:0000256" key="13">
    <source>
        <dbReference type="ARBA" id="ARBA00023152"/>
    </source>
</evidence>
<reference evidence="18" key="3">
    <citation type="journal article" date="2011" name="PLoS ONE">
        <title>Genome sequence of a mesophilic hydrogenotrophic methanogen Methanocella paludicola, the first cultivated representative of the order Methanocellales.</title>
        <authorList>
            <person name="Sakai S."/>
            <person name="Takaki Y."/>
            <person name="Shimamura S."/>
            <person name="Sekine M."/>
            <person name="Tajima T."/>
            <person name="Kosugi H."/>
            <person name="Ichikawa N."/>
            <person name="Tasumi E."/>
            <person name="Hiraki A.T."/>
            <person name="Shimizu A."/>
            <person name="Kato Y."/>
            <person name="Nishiko R."/>
            <person name="Mori K."/>
            <person name="Fujita N."/>
            <person name="Imachi H."/>
            <person name="Takai K."/>
        </authorList>
    </citation>
    <scope>NUCLEOTIDE SEQUENCE [LARGE SCALE GENOMIC DNA]</scope>
    <source>
        <strain evidence="18">DSM 17711 / JCM 13418 / NBRC 101707 / SANAE</strain>
    </source>
</reference>
<keyword evidence="13" id="KW-0324">Glycolysis</keyword>
<evidence type="ECO:0000256" key="6">
    <source>
        <dbReference type="ARBA" id="ARBA00022533"/>
    </source>
</evidence>
<evidence type="ECO:0000256" key="4">
    <source>
        <dbReference type="ARBA" id="ARBA00012055"/>
    </source>
</evidence>
<dbReference type="PIRSF" id="PIRSF000532">
    <property type="entry name" value="ATP_PFK_prok"/>
    <property type="match status" value="1"/>
</dbReference>
<dbReference type="PANTHER" id="PTHR13697:SF4">
    <property type="entry name" value="ATP-DEPENDENT 6-PHOSPHOFRUCTOKINASE"/>
    <property type="match status" value="1"/>
</dbReference>
<dbReference type="GO" id="GO:0070095">
    <property type="term" value="F:fructose-6-phosphate binding"/>
    <property type="evidence" value="ECO:0007669"/>
    <property type="project" value="TreeGrafter"/>
</dbReference>
<dbReference type="STRING" id="304371.MCP_1312"/>
<dbReference type="GO" id="GO:0030388">
    <property type="term" value="P:fructose 1,6-bisphosphate metabolic process"/>
    <property type="evidence" value="ECO:0007669"/>
    <property type="project" value="TreeGrafter"/>
</dbReference>
<dbReference type="Pfam" id="PF00365">
    <property type="entry name" value="PFK"/>
    <property type="match status" value="1"/>
</dbReference>
<dbReference type="InterPro" id="IPR000023">
    <property type="entry name" value="Phosphofructokinase_dom"/>
</dbReference>
<evidence type="ECO:0000256" key="12">
    <source>
        <dbReference type="ARBA" id="ARBA00022842"/>
    </source>
</evidence>
<comment type="cofactor">
    <cofactor evidence="1">
        <name>Mg(2+)</name>
        <dbReference type="ChEBI" id="CHEBI:18420"/>
    </cofactor>
</comment>
<dbReference type="InterPro" id="IPR035966">
    <property type="entry name" value="PKF_sf"/>
</dbReference>
<dbReference type="InterPro" id="IPR022953">
    <property type="entry name" value="ATP_PFK"/>
</dbReference>
<organism evidence="17 18">
    <name type="scientific">Methanocella paludicola (strain DSM 17711 / JCM 13418 / NBRC 101707 / SANAE)</name>
    <dbReference type="NCBI Taxonomy" id="304371"/>
    <lineage>
        <taxon>Archaea</taxon>
        <taxon>Methanobacteriati</taxon>
        <taxon>Methanobacteriota</taxon>
        <taxon>Stenosarchaea group</taxon>
        <taxon>Methanomicrobia</taxon>
        <taxon>Methanocellales</taxon>
        <taxon>Methanocellaceae</taxon>
        <taxon>Methanocella</taxon>
    </lineage>
</organism>
<dbReference type="Proteomes" id="UP000001882">
    <property type="component" value="Chromosome"/>
</dbReference>
<reference evidence="17 18" key="1">
    <citation type="journal article" date="2007" name="Appl. Environ. Microbiol.">
        <title>Isolation of key methanogens for global methane emission from rice paddy fields: a novel isolate affiliated with the clone cluster rice cluster I.</title>
        <authorList>
            <person name="Sakai S."/>
            <person name="Imachi H."/>
            <person name="Sekiguchi Y."/>
            <person name="Ohashi A."/>
            <person name="Harada H."/>
            <person name="Kamagata Y."/>
        </authorList>
    </citation>
    <scope>NUCLEOTIDE SEQUENCE [LARGE SCALE GENOMIC DNA]</scope>
    <source>
        <strain evidence="18">DSM 17711 / JCM 13418 / NBRC 101707 / SANAE</strain>
    </source>
</reference>
<evidence type="ECO:0000256" key="15">
    <source>
        <dbReference type="ARBA" id="ARBA00048070"/>
    </source>
</evidence>
<dbReference type="UniPathway" id="UPA00109">
    <property type="reaction ID" value="UER00182"/>
</dbReference>
<dbReference type="GO" id="GO:0016208">
    <property type="term" value="F:AMP binding"/>
    <property type="evidence" value="ECO:0007669"/>
    <property type="project" value="TreeGrafter"/>
</dbReference>
<evidence type="ECO:0000313" key="17">
    <source>
        <dbReference type="EMBL" id="BAI61384.1"/>
    </source>
</evidence>
<dbReference type="SUPFAM" id="SSF53784">
    <property type="entry name" value="Phosphofructokinase"/>
    <property type="match status" value="1"/>
</dbReference>
<dbReference type="Gene3D" id="3.40.50.460">
    <property type="entry name" value="Phosphofructokinase domain"/>
    <property type="match status" value="1"/>
</dbReference>
<evidence type="ECO:0000256" key="7">
    <source>
        <dbReference type="ARBA" id="ARBA00022679"/>
    </source>
</evidence>
<protein>
    <recommendedName>
        <fullName evidence="4">6-phosphofructokinase</fullName>
        <ecNumber evidence="4">2.7.1.11</ecNumber>
    </recommendedName>
    <alternativeName>
        <fullName evidence="14">6-phosphofructokinase isozyme I</fullName>
    </alternativeName>
</protein>
<evidence type="ECO:0000256" key="9">
    <source>
        <dbReference type="ARBA" id="ARBA00022741"/>
    </source>
</evidence>
<dbReference type="NCBIfam" id="NF002872">
    <property type="entry name" value="PRK03202.1"/>
    <property type="match status" value="1"/>
</dbReference>
<keyword evidence="9" id="KW-0547">Nucleotide-binding</keyword>
<evidence type="ECO:0000256" key="1">
    <source>
        <dbReference type="ARBA" id="ARBA00001946"/>
    </source>
</evidence>
<dbReference type="GO" id="GO:0046872">
    <property type="term" value="F:metal ion binding"/>
    <property type="evidence" value="ECO:0007669"/>
    <property type="project" value="UniProtKB-KW"/>
</dbReference>
<keyword evidence="12" id="KW-0460">Magnesium</keyword>
<keyword evidence="7" id="KW-0808">Transferase</keyword>
<feature type="domain" description="Phosphofructokinase" evidence="16">
    <location>
        <begin position="4"/>
        <end position="276"/>
    </location>
</feature>
<name>D1YY62_METPS</name>
<dbReference type="PATRIC" id="fig|304371.9.peg.1350"/>
<dbReference type="GO" id="GO:0006002">
    <property type="term" value="P:fructose 6-phosphate metabolic process"/>
    <property type="evidence" value="ECO:0007669"/>
    <property type="project" value="InterPro"/>
</dbReference>
<keyword evidence="5" id="KW-0963">Cytoplasm</keyword>
<proteinExistence type="inferred from homology"/>
<dbReference type="PANTHER" id="PTHR13697">
    <property type="entry name" value="PHOSPHOFRUCTOKINASE"/>
    <property type="match status" value="1"/>
</dbReference>
<dbReference type="GO" id="GO:0061621">
    <property type="term" value="P:canonical glycolysis"/>
    <property type="evidence" value="ECO:0007669"/>
    <property type="project" value="TreeGrafter"/>
</dbReference>
<reference evidence="17 18" key="2">
    <citation type="journal article" date="2008" name="Int. J. Syst. Evol. Microbiol.">
        <title>Methanocella paludicola gen. nov., sp. nov., a methane-producing archaeon, the first isolate of the lineage 'Rice Cluster I', and proposal of the new archaeal order Methanocellales ord. nov.</title>
        <authorList>
            <person name="Sakai S."/>
            <person name="Imachi H."/>
            <person name="Hanada S."/>
            <person name="Ohashi A."/>
            <person name="Harada H."/>
            <person name="Kamagata Y."/>
        </authorList>
    </citation>
    <scope>NUCLEOTIDE SEQUENCE [LARGE SCALE GENOMIC DNA]</scope>
    <source>
        <strain evidence="18">DSM 17711 / JCM 13418 / NBRC 101707 / SANAE</strain>
    </source>
</reference>
<gene>
    <name evidence="17" type="primary">pfkA-2</name>
    <name evidence="17" type="ordered locus">MCP_1312</name>
</gene>
<dbReference type="HAMAP" id="MF_00339">
    <property type="entry name" value="Phosphofructokinase_I_B1"/>
    <property type="match status" value="1"/>
</dbReference>
<dbReference type="eggNOG" id="arCOG03640">
    <property type="taxonomic scope" value="Archaea"/>
</dbReference>
<dbReference type="GeneID" id="8681284"/>
<keyword evidence="6" id="KW-0021">Allosteric enzyme</keyword>